<dbReference type="Pfam" id="PF13360">
    <property type="entry name" value="PQQ_2"/>
    <property type="match status" value="1"/>
</dbReference>
<reference evidence="3" key="1">
    <citation type="submission" date="2020-09" db="EMBL/GenBank/DDBJ databases">
        <title>Pelagicoccus enzymogenes sp. nov. with an EPS production, isolated from marine sediment.</title>
        <authorList>
            <person name="Feng X."/>
        </authorList>
    </citation>
    <scope>NUCLEOTIDE SEQUENCE</scope>
    <source>
        <strain evidence="3">NFK12</strain>
    </source>
</reference>
<evidence type="ECO:0000259" key="2">
    <source>
        <dbReference type="Pfam" id="PF13360"/>
    </source>
</evidence>
<evidence type="ECO:0000256" key="1">
    <source>
        <dbReference type="SAM" id="SignalP"/>
    </source>
</evidence>
<dbReference type="PANTHER" id="PTHR34512">
    <property type="entry name" value="CELL SURFACE PROTEIN"/>
    <property type="match status" value="1"/>
</dbReference>
<dbReference type="SMART" id="SM00564">
    <property type="entry name" value="PQQ"/>
    <property type="match status" value="7"/>
</dbReference>
<evidence type="ECO:0000313" key="4">
    <source>
        <dbReference type="Proteomes" id="UP000622317"/>
    </source>
</evidence>
<feature type="domain" description="Pyrrolo-quinoline quinone repeat" evidence="2">
    <location>
        <begin position="87"/>
        <end position="251"/>
    </location>
</feature>
<protein>
    <submittedName>
        <fullName evidence="3">PQQ-like beta-propeller repeat protein</fullName>
    </submittedName>
</protein>
<dbReference type="Gene3D" id="2.130.10.10">
    <property type="entry name" value="YVTN repeat-like/Quinoprotein amine dehydrogenase"/>
    <property type="match status" value="2"/>
</dbReference>
<dbReference type="InterPro" id="IPR011047">
    <property type="entry name" value="Quinoprotein_ADH-like_sf"/>
</dbReference>
<organism evidence="3 4">
    <name type="scientific">Pelagicoccus enzymogenes</name>
    <dbReference type="NCBI Taxonomy" id="2773457"/>
    <lineage>
        <taxon>Bacteria</taxon>
        <taxon>Pseudomonadati</taxon>
        <taxon>Verrucomicrobiota</taxon>
        <taxon>Opitutia</taxon>
        <taxon>Puniceicoccales</taxon>
        <taxon>Pelagicoccaceae</taxon>
        <taxon>Pelagicoccus</taxon>
    </lineage>
</organism>
<sequence>MARRARASLASLLVGSAAALAVGEVEFGKVLWSYETGDSVASSPTLDSQGNLYFGSVDGFVYSLSGDGDLRWRYDTGDWVDSSPALSRDESALYVGNWGDRLLALNAASGALLWSFDTDSLIYASPAVALDGTVYFGSSDGYLYALRPDGSLKWEFEVGGELDSSPAIDAAGNVYVGSSSGLVTSVSSAGVERWTWEVPFEIGSLGREFGVTSSPMLTSEGHVVFGCQNYFLYALDAANGELRWKYETEGILEGSAVEGMGRSCVVVGRDGYLYSLSWDGVLNWKTFVGANYYSTPCVDGMGRIYAGVLNGETAGSVLALSADGLALWRTDFGSFVDSSPLLAPDGTLYVGNNDGRLYAVEGGDKLASLGWSSFRGGDSQRGSLQGYVDMTGVPSELRVKAKSIEGTDRLTVDYEVSGGGPLKVEIRALGTNFQEATELSRYALSVSGGSGVMAFVEASLPLQEREEGRIVGWLEPGVYEIESVNESTDRAAFFQEVQVR</sequence>
<dbReference type="PANTHER" id="PTHR34512:SF30">
    <property type="entry name" value="OUTER MEMBRANE PROTEIN ASSEMBLY FACTOR BAMB"/>
    <property type="match status" value="1"/>
</dbReference>
<evidence type="ECO:0000313" key="3">
    <source>
        <dbReference type="EMBL" id="MBD5781335.1"/>
    </source>
</evidence>
<dbReference type="RefSeq" id="WP_191618433.1">
    <property type="nucleotide sequence ID" value="NZ_JACYFG010000040.1"/>
</dbReference>
<dbReference type="Gene3D" id="2.40.128.630">
    <property type="match status" value="1"/>
</dbReference>
<feature type="chain" id="PRO_5037483395" evidence="1">
    <location>
        <begin position="22"/>
        <end position="500"/>
    </location>
</feature>
<dbReference type="Proteomes" id="UP000622317">
    <property type="component" value="Unassembled WGS sequence"/>
</dbReference>
<name>A0A927IJA7_9BACT</name>
<dbReference type="InterPro" id="IPR015943">
    <property type="entry name" value="WD40/YVTN_repeat-like_dom_sf"/>
</dbReference>
<dbReference type="InterPro" id="IPR002372">
    <property type="entry name" value="PQQ_rpt_dom"/>
</dbReference>
<dbReference type="SUPFAM" id="SSF50998">
    <property type="entry name" value="Quinoprotein alcohol dehydrogenase-like"/>
    <property type="match status" value="2"/>
</dbReference>
<keyword evidence="4" id="KW-1185">Reference proteome</keyword>
<feature type="signal peptide" evidence="1">
    <location>
        <begin position="1"/>
        <end position="21"/>
    </location>
</feature>
<dbReference type="AlphaFoldDB" id="A0A927IJA7"/>
<dbReference type="InterPro" id="IPR018391">
    <property type="entry name" value="PQQ_b-propeller_rpt"/>
</dbReference>
<comment type="caution">
    <text evidence="3">The sequence shown here is derived from an EMBL/GenBank/DDBJ whole genome shotgun (WGS) entry which is preliminary data.</text>
</comment>
<dbReference type="EMBL" id="JACYFG010000040">
    <property type="protein sequence ID" value="MBD5781335.1"/>
    <property type="molecule type" value="Genomic_DNA"/>
</dbReference>
<accession>A0A927IJA7</accession>
<keyword evidence="1" id="KW-0732">Signal</keyword>
<proteinExistence type="predicted"/>
<gene>
    <name evidence="3" type="ORF">IEN85_17675</name>
</gene>